<evidence type="ECO:0000313" key="3">
    <source>
        <dbReference type="Proteomes" id="UP000547976"/>
    </source>
</evidence>
<dbReference type="EMBL" id="JAAOAV010000041">
    <property type="protein sequence ID" value="KAF5608595.1"/>
    <property type="molecule type" value="Genomic_DNA"/>
</dbReference>
<dbReference type="RefSeq" id="XP_036539938.1">
    <property type="nucleotide sequence ID" value="XM_036682522.1"/>
</dbReference>
<feature type="signal peptide" evidence="1">
    <location>
        <begin position="1"/>
        <end position="20"/>
    </location>
</feature>
<evidence type="ECO:0000256" key="1">
    <source>
        <dbReference type="SAM" id="SignalP"/>
    </source>
</evidence>
<feature type="chain" id="PRO_5034381474" evidence="1">
    <location>
        <begin position="21"/>
        <end position="111"/>
    </location>
</feature>
<evidence type="ECO:0000313" key="2">
    <source>
        <dbReference type="EMBL" id="KAF5608595.1"/>
    </source>
</evidence>
<keyword evidence="1" id="KW-0732">Signal</keyword>
<sequence length="111" mass="12373">MKISIAPLVLVAALAGFGEAYTCTARFMYCGQALLEAGEPFASSTIMAELNRASNRTYFKEKHISETLFYCRPDSKGKVPEGKIQFYKYCKNGCKSADQYQIIGFNQTCVE</sequence>
<keyword evidence="3" id="KW-1185">Reference proteome</keyword>
<protein>
    <submittedName>
        <fullName evidence="2">Uncharacterized protein</fullName>
    </submittedName>
</protein>
<dbReference type="GeneID" id="59317240"/>
<dbReference type="OrthoDB" id="10341657at2759"/>
<name>A0A8H5Q4E0_GIBSU</name>
<accession>A0A8H5Q4E0</accession>
<proteinExistence type="predicted"/>
<gene>
    <name evidence="2" type="ORF">FSUBG_4523</name>
</gene>
<dbReference type="AlphaFoldDB" id="A0A8H5Q4E0"/>
<dbReference type="Proteomes" id="UP000547976">
    <property type="component" value="Unassembled WGS sequence"/>
</dbReference>
<organism evidence="2 3">
    <name type="scientific">Gibberella subglutinans</name>
    <name type="common">Fusarium subglutinans</name>
    <dbReference type="NCBI Taxonomy" id="42677"/>
    <lineage>
        <taxon>Eukaryota</taxon>
        <taxon>Fungi</taxon>
        <taxon>Dikarya</taxon>
        <taxon>Ascomycota</taxon>
        <taxon>Pezizomycotina</taxon>
        <taxon>Sordariomycetes</taxon>
        <taxon>Hypocreomycetidae</taxon>
        <taxon>Hypocreales</taxon>
        <taxon>Nectriaceae</taxon>
        <taxon>Fusarium</taxon>
        <taxon>Fusarium fujikuroi species complex</taxon>
    </lineage>
</organism>
<comment type="caution">
    <text evidence="2">The sequence shown here is derived from an EMBL/GenBank/DDBJ whole genome shotgun (WGS) entry which is preliminary data.</text>
</comment>
<reference evidence="2 3" key="1">
    <citation type="submission" date="2020-05" db="EMBL/GenBank/DDBJ databases">
        <title>Identification and distribution of gene clusters putatively required for synthesis of sphingolipid metabolism inhibitors in phylogenetically diverse species of the filamentous fungus Fusarium.</title>
        <authorList>
            <person name="Kim H.-S."/>
            <person name="Busman M."/>
            <person name="Brown D.W."/>
            <person name="Divon H."/>
            <person name="Uhlig S."/>
            <person name="Proctor R.H."/>
        </authorList>
    </citation>
    <scope>NUCLEOTIDE SEQUENCE [LARGE SCALE GENOMIC DNA]</scope>
    <source>
        <strain evidence="2 3">NRRL 66333</strain>
    </source>
</reference>